<evidence type="ECO:0000256" key="1">
    <source>
        <dbReference type="ARBA" id="ARBA00022614"/>
    </source>
</evidence>
<evidence type="ECO:0000313" key="8">
    <source>
        <dbReference type="EMBL" id="KAF6379902.1"/>
    </source>
</evidence>
<dbReference type="InterPro" id="IPR050333">
    <property type="entry name" value="SLRP"/>
</dbReference>
<gene>
    <name evidence="8" type="ORF">mMyoMyo1_015474</name>
</gene>
<reference evidence="8 9" key="1">
    <citation type="journal article" date="2020" name="Nature">
        <title>Six reference-quality genomes reveal evolution of bat adaptations.</title>
        <authorList>
            <person name="Jebb D."/>
            <person name="Huang Z."/>
            <person name="Pippel M."/>
            <person name="Hughes G.M."/>
            <person name="Lavrichenko K."/>
            <person name="Devanna P."/>
            <person name="Winkler S."/>
            <person name="Jermiin L.S."/>
            <person name="Skirmuntt E.C."/>
            <person name="Katzourakis A."/>
            <person name="Burkitt-Gray L."/>
            <person name="Ray D.A."/>
            <person name="Sullivan K.A.M."/>
            <person name="Roscito J.G."/>
            <person name="Kirilenko B.M."/>
            <person name="Davalos L.M."/>
            <person name="Corthals A.P."/>
            <person name="Power M.L."/>
            <person name="Jones G."/>
            <person name="Ransome R.D."/>
            <person name="Dechmann D.K.N."/>
            <person name="Locatelli A.G."/>
            <person name="Puechmaille S.J."/>
            <person name="Fedrigo O."/>
            <person name="Jarvis E.D."/>
            <person name="Hiller M."/>
            <person name="Vernes S.C."/>
            <person name="Myers E.W."/>
            <person name="Teeling E.C."/>
        </authorList>
    </citation>
    <scope>NUCLEOTIDE SEQUENCE [LARGE SCALE GENOMIC DNA]</scope>
    <source>
        <strain evidence="8">MMyoMyo1</strain>
        <tissue evidence="8">Flight muscle</tissue>
    </source>
</reference>
<evidence type="ECO:0000313" key="9">
    <source>
        <dbReference type="Proteomes" id="UP000527355"/>
    </source>
</evidence>
<dbReference type="AlphaFoldDB" id="A0A7J8A091"/>
<dbReference type="PANTHER" id="PTHR45712:SF22">
    <property type="entry name" value="INSULIN-LIKE GROWTH FACTOR-BINDING PROTEIN COMPLEX ACID LABILE SUBUNIT"/>
    <property type="match status" value="1"/>
</dbReference>
<keyword evidence="1" id="KW-0433">Leucine-rich repeat</keyword>
<feature type="region of interest" description="Disordered" evidence="5">
    <location>
        <begin position="130"/>
        <end position="179"/>
    </location>
</feature>
<proteinExistence type="predicted"/>
<evidence type="ECO:0000256" key="4">
    <source>
        <dbReference type="ARBA" id="ARBA00023180"/>
    </source>
</evidence>
<comment type="caution">
    <text evidence="8">The sequence shown here is derived from an EMBL/GenBank/DDBJ whole genome shotgun (WGS) entry which is preliminary data.</text>
</comment>
<dbReference type="Pfam" id="PF13855">
    <property type="entry name" value="LRR_8"/>
    <property type="match status" value="1"/>
</dbReference>
<evidence type="ECO:0000256" key="5">
    <source>
        <dbReference type="SAM" id="MobiDB-lite"/>
    </source>
</evidence>
<evidence type="ECO:0000256" key="3">
    <source>
        <dbReference type="ARBA" id="ARBA00022737"/>
    </source>
</evidence>
<dbReference type="GO" id="GO:0005615">
    <property type="term" value="C:extracellular space"/>
    <property type="evidence" value="ECO:0007669"/>
    <property type="project" value="TreeGrafter"/>
</dbReference>
<dbReference type="InterPro" id="IPR000372">
    <property type="entry name" value="LRRNT"/>
</dbReference>
<dbReference type="InterPro" id="IPR001611">
    <property type="entry name" value="Leu-rich_rpt"/>
</dbReference>
<keyword evidence="3" id="KW-0677">Repeat</keyword>
<name>A0A7J8A091_MYOMY</name>
<feature type="chain" id="PRO_5029600098" evidence="6">
    <location>
        <begin position="25"/>
        <end position="179"/>
    </location>
</feature>
<accession>A0A7J8A091</accession>
<feature type="signal peptide" evidence="6">
    <location>
        <begin position="1"/>
        <end position="24"/>
    </location>
</feature>
<feature type="domain" description="LRRNT" evidence="7">
    <location>
        <begin position="67"/>
        <end position="100"/>
    </location>
</feature>
<keyword evidence="2 6" id="KW-0732">Signal</keyword>
<dbReference type="InterPro" id="IPR032675">
    <property type="entry name" value="LRR_dom_sf"/>
</dbReference>
<sequence>MARSRALLLLLLLPPQLQLGLVLAVRAPVFGRNGAHNLSPEENEFVEEEPVLVLRPEEPGPGPATINCPRDCACSQEGVVDCGGIDLREFPGDLPEHINHLSLQNNQLEKIYPEELSRLHRLETLNLQNNRLTSRGEGSPRAGAGHRAGESPTLRTPGVGKSRSGLGGSGSWMLPKSHP</sequence>
<evidence type="ECO:0000256" key="2">
    <source>
        <dbReference type="ARBA" id="ARBA00022729"/>
    </source>
</evidence>
<dbReference type="SMART" id="SM00013">
    <property type="entry name" value="LRRNT"/>
    <property type="match status" value="1"/>
</dbReference>
<protein>
    <submittedName>
        <fullName evidence="8">Podocan</fullName>
    </submittedName>
</protein>
<dbReference type="EMBL" id="JABWUV010000002">
    <property type="protein sequence ID" value="KAF6379902.1"/>
    <property type="molecule type" value="Genomic_DNA"/>
</dbReference>
<dbReference type="SUPFAM" id="SSF52058">
    <property type="entry name" value="L domain-like"/>
    <property type="match status" value="1"/>
</dbReference>
<keyword evidence="4" id="KW-0325">Glycoprotein</keyword>
<dbReference type="Gene3D" id="3.80.10.10">
    <property type="entry name" value="Ribonuclease Inhibitor"/>
    <property type="match status" value="1"/>
</dbReference>
<evidence type="ECO:0000259" key="7">
    <source>
        <dbReference type="SMART" id="SM00013"/>
    </source>
</evidence>
<dbReference type="PANTHER" id="PTHR45712">
    <property type="entry name" value="AGAP008170-PA"/>
    <property type="match status" value="1"/>
</dbReference>
<dbReference type="VEuPathDB" id="HostDB:GeneID_118676455"/>
<organism evidence="8 9">
    <name type="scientific">Myotis myotis</name>
    <name type="common">Greater mouse-eared bat</name>
    <name type="synonym">Vespertilio myotis</name>
    <dbReference type="NCBI Taxonomy" id="51298"/>
    <lineage>
        <taxon>Eukaryota</taxon>
        <taxon>Metazoa</taxon>
        <taxon>Chordata</taxon>
        <taxon>Craniata</taxon>
        <taxon>Vertebrata</taxon>
        <taxon>Euteleostomi</taxon>
        <taxon>Mammalia</taxon>
        <taxon>Eutheria</taxon>
        <taxon>Laurasiatheria</taxon>
        <taxon>Chiroptera</taxon>
        <taxon>Yangochiroptera</taxon>
        <taxon>Vespertilionidae</taxon>
        <taxon>Myotis</taxon>
    </lineage>
</organism>
<evidence type="ECO:0000256" key="6">
    <source>
        <dbReference type="SAM" id="SignalP"/>
    </source>
</evidence>
<dbReference type="Proteomes" id="UP000527355">
    <property type="component" value="Unassembled WGS sequence"/>
</dbReference>
<keyword evidence="9" id="KW-1185">Reference proteome</keyword>